<gene>
    <name evidence="2" type="ORF">DEALK_11190</name>
</gene>
<dbReference type="PANTHER" id="PTHR48034">
    <property type="entry name" value="TRANSFORMER-2 SEX-DETERMINING PROTEIN-RELATED"/>
    <property type="match status" value="1"/>
</dbReference>
<evidence type="ECO:0000313" key="3">
    <source>
        <dbReference type="Proteomes" id="UP000053947"/>
    </source>
</evidence>
<feature type="domain" description="RRM" evidence="1">
    <location>
        <begin position="1"/>
        <end position="81"/>
    </location>
</feature>
<protein>
    <submittedName>
        <fullName evidence="2">RNA recognition motif</fullName>
    </submittedName>
</protein>
<keyword evidence="3" id="KW-1185">Reference proteome</keyword>
<evidence type="ECO:0000313" key="2">
    <source>
        <dbReference type="EMBL" id="KTB48274.1"/>
    </source>
</evidence>
<dbReference type="Gene3D" id="3.30.70.330">
    <property type="match status" value="1"/>
</dbReference>
<dbReference type="Proteomes" id="UP000053947">
    <property type="component" value="Unassembled WGS sequence"/>
</dbReference>
<proteinExistence type="predicted"/>
<dbReference type="AlphaFoldDB" id="A0A0W0GIB3"/>
<organism evidence="2 3">
    <name type="scientific">Dehalogenimonas alkenigignens</name>
    <dbReference type="NCBI Taxonomy" id="1217799"/>
    <lineage>
        <taxon>Bacteria</taxon>
        <taxon>Bacillati</taxon>
        <taxon>Chloroflexota</taxon>
        <taxon>Dehalococcoidia</taxon>
        <taxon>Dehalococcoidales</taxon>
        <taxon>Dehalococcoidaceae</taxon>
        <taxon>Dehalogenimonas</taxon>
    </lineage>
</organism>
<dbReference type="PROSITE" id="PS50102">
    <property type="entry name" value="RRM"/>
    <property type="match status" value="1"/>
</dbReference>
<dbReference type="SMART" id="SM00360">
    <property type="entry name" value="RRM"/>
    <property type="match status" value="1"/>
</dbReference>
<sequence length="104" mass="11575">MNIYVGNLALSVTEAELRQEFVAFGTVTAVTMMNDTHFGSGQPRAYCYVEMPSKNEGELAVSVMNGKSLQGRIMNVIQAMPISPEAHDGRRTRTQGIRSHRFIR</sequence>
<dbReference type="InterPro" id="IPR035979">
    <property type="entry name" value="RBD_domain_sf"/>
</dbReference>
<dbReference type="SUPFAM" id="SSF54928">
    <property type="entry name" value="RNA-binding domain, RBD"/>
    <property type="match status" value="1"/>
</dbReference>
<dbReference type="GO" id="GO:0003723">
    <property type="term" value="F:RNA binding"/>
    <property type="evidence" value="ECO:0007669"/>
    <property type="project" value="InterPro"/>
</dbReference>
<name>A0A0W0GIB3_9CHLR</name>
<evidence type="ECO:0000259" key="1">
    <source>
        <dbReference type="PROSITE" id="PS50102"/>
    </source>
</evidence>
<dbReference type="InterPro" id="IPR050441">
    <property type="entry name" value="RBM"/>
</dbReference>
<dbReference type="STRING" id="1217799.DEALK_11190"/>
<dbReference type="InterPro" id="IPR012677">
    <property type="entry name" value="Nucleotide-bd_a/b_plait_sf"/>
</dbReference>
<dbReference type="EMBL" id="LFDV01000002">
    <property type="protein sequence ID" value="KTB48274.1"/>
    <property type="molecule type" value="Genomic_DNA"/>
</dbReference>
<dbReference type="CDD" id="cd00590">
    <property type="entry name" value="RRM_SF"/>
    <property type="match status" value="1"/>
</dbReference>
<dbReference type="InterPro" id="IPR000504">
    <property type="entry name" value="RRM_dom"/>
</dbReference>
<reference evidence="2 3" key="1">
    <citation type="submission" date="2015-06" db="EMBL/GenBank/DDBJ databases">
        <title>Genome sequence of the organohalide-respiring Dehalogenimonas alkenigignens type strain (IP3-3T).</title>
        <authorList>
            <person name="Key T.A."/>
            <person name="Richmond D.P."/>
            <person name="Bowman K.S."/>
            <person name="Cho Y.-J."/>
            <person name="Chun J."/>
            <person name="da Costa M.S."/>
            <person name="Rainey F.A."/>
            <person name="Moe W.M."/>
        </authorList>
    </citation>
    <scope>NUCLEOTIDE SEQUENCE [LARGE SCALE GENOMIC DNA]</scope>
    <source>
        <strain evidence="2 3">IP3-3</strain>
    </source>
</reference>
<comment type="caution">
    <text evidence="2">The sequence shown here is derived from an EMBL/GenBank/DDBJ whole genome shotgun (WGS) entry which is preliminary data.</text>
</comment>
<dbReference type="Pfam" id="PF00076">
    <property type="entry name" value="RRM_1"/>
    <property type="match status" value="1"/>
</dbReference>
<dbReference type="RefSeq" id="WP_058439288.1">
    <property type="nucleotide sequence ID" value="NZ_KQ758903.1"/>
</dbReference>
<dbReference type="OrthoDB" id="9798855at2"/>
<accession>A0A0W0GIB3</accession>